<accession>A0A1C7MY42</accession>
<evidence type="ECO:0000313" key="3">
    <source>
        <dbReference type="Proteomes" id="UP000093000"/>
    </source>
</evidence>
<organism evidence="2 3">
    <name type="scientific">Choanephora cucurbitarum</name>
    <dbReference type="NCBI Taxonomy" id="101091"/>
    <lineage>
        <taxon>Eukaryota</taxon>
        <taxon>Fungi</taxon>
        <taxon>Fungi incertae sedis</taxon>
        <taxon>Mucoromycota</taxon>
        <taxon>Mucoromycotina</taxon>
        <taxon>Mucoromycetes</taxon>
        <taxon>Mucorales</taxon>
        <taxon>Mucorineae</taxon>
        <taxon>Choanephoraceae</taxon>
        <taxon>Choanephoroideae</taxon>
        <taxon>Choanephora</taxon>
    </lineage>
</organism>
<gene>
    <name evidence="2" type="ORF">A0J61_10229</name>
</gene>
<dbReference type="Proteomes" id="UP000093000">
    <property type="component" value="Unassembled WGS sequence"/>
</dbReference>
<feature type="region of interest" description="Disordered" evidence="1">
    <location>
        <begin position="188"/>
        <end position="271"/>
    </location>
</feature>
<dbReference type="AlphaFoldDB" id="A0A1C7MY42"/>
<reference evidence="2 3" key="1">
    <citation type="submission" date="2016-03" db="EMBL/GenBank/DDBJ databases">
        <title>Choanephora cucurbitarum.</title>
        <authorList>
            <person name="Min B."/>
            <person name="Park H."/>
            <person name="Park J.-H."/>
            <person name="Shin H.-D."/>
            <person name="Choi I.-G."/>
        </authorList>
    </citation>
    <scope>NUCLEOTIDE SEQUENCE [LARGE SCALE GENOMIC DNA]</scope>
    <source>
        <strain evidence="2 3">KUS-F28377</strain>
    </source>
</reference>
<dbReference type="OrthoDB" id="2275770at2759"/>
<dbReference type="InParanoid" id="A0A1C7MY42"/>
<evidence type="ECO:0000313" key="2">
    <source>
        <dbReference type="EMBL" id="OBZ81722.1"/>
    </source>
</evidence>
<comment type="caution">
    <text evidence="2">The sequence shown here is derived from an EMBL/GenBank/DDBJ whole genome shotgun (WGS) entry which is preliminary data.</text>
</comment>
<protein>
    <submittedName>
        <fullName evidence="2">Uncharacterized protein</fullName>
    </submittedName>
</protein>
<name>A0A1C7MY42_9FUNG</name>
<keyword evidence="3" id="KW-1185">Reference proteome</keyword>
<sequence length="271" mass="31110">MSATTEEGLRSPRRSQIDTADEGSAYFTFTPCTRLSRMAIDSQSIGLGRIRSSPQRQQLPVTNFNQKLMSVLREESNAHHPNLDMCLSSQGISMYDKSKDILSFSEDEDSDEGDLFSSSLCIMASPERPFTRESIFDDEMMLPTPTMPQINCSLFNEDDNEMMEQDDVYDPSNAWLSCIFHDTTYLHNNNNSHHKDNEEEVDKENRPPRIWRDNKQAPSTQSLRIPLSEIEDTDDLPTKKKMCVSQNGTTRKIRLMRTLSPPRFTSKQKDH</sequence>
<feature type="compositionally biased region" description="Basic and acidic residues" evidence="1">
    <location>
        <begin position="193"/>
        <end position="215"/>
    </location>
</feature>
<dbReference type="EMBL" id="LUGH01001080">
    <property type="protein sequence ID" value="OBZ81722.1"/>
    <property type="molecule type" value="Genomic_DNA"/>
</dbReference>
<proteinExistence type="predicted"/>
<evidence type="ECO:0000256" key="1">
    <source>
        <dbReference type="SAM" id="MobiDB-lite"/>
    </source>
</evidence>